<gene>
    <name evidence="7" type="primary">uxaC</name>
    <name evidence="8" type="ORF">C0081_07865</name>
</gene>
<dbReference type="Proteomes" id="UP000234881">
    <property type="component" value="Unassembled WGS sequence"/>
</dbReference>
<evidence type="ECO:0000256" key="1">
    <source>
        <dbReference type="ARBA" id="ARBA00001165"/>
    </source>
</evidence>
<dbReference type="Gene3D" id="1.10.2020.10">
    <property type="entry name" value="uronate isomerase, domain 2, chain A"/>
    <property type="match status" value="1"/>
</dbReference>
<keyword evidence="6 7" id="KW-0413">Isomerase</keyword>
<dbReference type="OrthoDB" id="9766564at2"/>
<comment type="pathway">
    <text evidence="2 7">Carbohydrate metabolism; pentose and glucuronate interconversion.</text>
</comment>
<dbReference type="InterPro" id="IPR032466">
    <property type="entry name" value="Metal_Hydrolase"/>
</dbReference>
<sequence>MQPFLGPDFLLDTAAARHLYHDVAESLPIVDYHNHLGPDVIASDKKWDDIGAIWLEGDHYKWRAMRWAGINEERVSGAADFREKFNAFAEVMPRFLGNPLYHWTHLELQRYFGIRDLLSPATADAIWEKANSKLAEDSHSARGLLRQMKVEFVGTTDMPCDSLEHHKAIAQDDSINDMIVAPSFRPDQAYKIEMPGFMDFIADLSKVVGRSIESYEELMDALIERLDHFVANGCKATDHGIDVLRFAPPVNTAALNVIFEKRMTNQALEELEIAQFQTNMLVDLSRAYYQRGLVMQMHIGAIRNNNHRFYGSLGADVGGDSINDLPVAGPLNGLLGEMDRDGHLPKTVLYHLNPNMNEVIVSTAGNFQDGTIPGKIQAGSGWWFNDQLDGMERQMTQLAQMGLFSHFIGMLTDSRSFLSFPRHEYFRRLVCQMIGRWTEAGHIPNDRQLLDKLVRDVCYQNAADWFLDQPEA</sequence>
<reference evidence="8 9" key="1">
    <citation type="submission" date="2018-01" db="EMBL/GenBank/DDBJ databases">
        <title>The draft genome sequence of Cohaesibacter sp. H1304.</title>
        <authorList>
            <person name="Wang N.-N."/>
            <person name="Du Z.-J."/>
        </authorList>
    </citation>
    <scope>NUCLEOTIDE SEQUENCE [LARGE SCALE GENOMIC DNA]</scope>
    <source>
        <strain evidence="8 9">H1304</strain>
    </source>
</reference>
<protein>
    <recommendedName>
        <fullName evidence="5 7">Uronate isomerase</fullName>
        <ecNumber evidence="4 7">5.3.1.12</ecNumber>
    </recommendedName>
    <alternativeName>
        <fullName evidence="7">Glucuronate isomerase</fullName>
    </alternativeName>
    <alternativeName>
        <fullName evidence="7">Uronic isomerase</fullName>
    </alternativeName>
</protein>
<dbReference type="NCBIfam" id="NF002794">
    <property type="entry name" value="PRK02925.1"/>
    <property type="match status" value="1"/>
</dbReference>
<dbReference type="Gene3D" id="3.20.20.140">
    <property type="entry name" value="Metal-dependent hydrolases"/>
    <property type="match status" value="1"/>
</dbReference>
<evidence type="ECO:0000256" key="2">
    <source>
        <dbReference type="ARBA" id="ARBA00004892"/>
    </source>
</evidence>
<dbReference type="GO" id="GO:0019698">
    <property type="term" value="P:D-galacturonate catabolic process"/>
    <property type="evidence" value="ECO:0007669"/>
    <property type="project" value="TreeGrafter"/>
</dbReference>
<dbReference type="HAMAP" id="MF_00675">
    <property type="entry name" value="UxaC"/>
    <property type="match status" value="1"/>
</dbReference>
<evidence type="ECO:0000256" key="7">
    <source>
        <dbReference type="HAMAP-Rule" id="MF_00675"/>
    </source>
</evidence>
<evidence type="ECO:0000256" key="3">
    <source>
        <dbReference type="ARBA" id="ARBA00008397"/>
    </source>
</evidence>
<dbReference type="EMBL" id="PKUQ01000015">
    <property type="protein sequence ID" value="PLW77783.1"/>
    <property type="molecule type" value="Genomic_DNA"/>
</dbReference>
<dbReference type="PANTHER" id="PTHR30068">
    <property type="entry name" value="URONATE ISOMERASE"/>
    <property type="match status" value="1"/>
</dbReference>
<dbReference type="AlphaFoldDB" id="A0A2N5XTF3"/>
<proteinExistence type="inferred from homology"/>
<accession>A0A2N5XTF3</accession>
<evidence type="ECO:0000256" key="5">
    <source>
        <dbReference type="ARBA" id="ARBA00020555"/>
    </source>
</evidence>
<comment type="catalytic activity">
    <reaction evidence="1 7">
        <text>D-glucuronate = D-fructuronate</text>
        <dbReference type="Rhea" id="RHEA:13049"/>
        <dbReference type="ChEBI" id="CHEBI:58720"/>
        <dbReference type="ChEBI" id="CHEBI:59863"/>
        <dbReference type="EC" id="5.3.1.12"/>
    </reaction>
</comment>
<dbReference type="PANTHER" id="PTHR30068:SF4">
    <property type="entry name" value="URONATE ISOMERASE"/>
    <property type="match status" value="1"/>
</dbReference>
<comment type="caution">
    <text evidence="8">The sequence shown here is derived from an EMBL/GenBank/DDBJ whole genome shotgun (WGS) entry which is preliminary data.</text>
</comment>
<dbReference type="SUPFAM" id="SSF51556">
    <property type="entry name" value="Metallo-dependent hydrolases"/>
    <property type="match status" value="1"/>
</dbReference>
<dbReference type="GO" id="GO:0008880">
    <property type="term" value="F:glucuronate isomerase activity"/>
    <property type="evidence" value="ECO:0007669"/>
    <property type="project" value="UniProtKB-UniRule"/>
</dbReference>
<evidence type="ECO:0000313" key="8">
    <source>
        <dbReference type="EMBL" id="PLW77783.1"/>
    </source>
</evidence>
<comment type="similarity">
    <text evidence="3 7">Belongs to the metallo-dependent hydrolases superfamily. Uronate isomerase family.</text>
</comment>
<dbReference type="InterPro" id="IPR003766">
    <property type="entry name" value="Uronate_isomerase"/>
</dbReference>
<dbReference type="UniPathway" id="UPA00246"/>
<dbReference type="RefSeq" id="WP_101533267.1">
    <property type="nucleotide sequence ID" value="NZ_JBFHIU010000025.1"/>
</dbReference>
<evidence type="ECO:0000256" key="6">
    <source>
        <dbReference type="ARBA" id="ARBA00023235"/>
    </source>
</evidence>
<dbReference type="GO" id="GO:0042840">
    <property type="term" value="P:D-glucuronate catabolic process"/>
    <property type="evidence" value="ECO:0007669"/>
    <property type="project" value="TreeGrafter"/>
</dbReference>
<keyword evidence="9" id="KW-1185">Reference proteome</keyword>
<evidence type="ECO:0000313" key="9">
    <source>
        <dbReference type="Proteomes" id="UP000234881"/>
    </source>
</evidence>
<name>A0A2N5XTF3_9HYPH</name>
<dbReference type="EC" id="5.3.1.12" evidence="4 7"/>
<evidence type="ECO:0000256" key="4">
    <source>
        <dbReference type="ARBA" id="ARBA00012546"/>
    </source>
</evidence>
<dbReference type="Pfam" id="PF02614">
    <property type="entry name" value="UxaC"/>
    <property type="match status" value="1"/>
</dbReference>
<organism evidence="8 9">
    <name type="scientific">Cohaesibacter celericrescens</name>
    <dbReference type="NCBI Taxonomy" id="2067669"/>
    <lineage>
        <taxon>Bacteria</taxon>
        <taxon>Pseudomonadati</taxon>
        <taxon>Pseudomonadota</taxon>
        <taxon>Alphaproteobacteria</taxon>
        <taxon>Hyphomicrobiales</taxon>
        <taxon>Cohaesibacteraceae</taxon>
    </lineage>
</organism>
<comment type="catalytic activity">
    <reaction evidence="7">
        <text>aldehydo-D-galacturonate = keto-D-tagaturonate</text>
        <dbReference type="Rhea" id="RHEA:27702"/>
        <dbReference type="ChEBI" id="CHEBI:12952"/>
        <dbReference type="ChEBI" id="CHEBI:17886"/>
    </reaction>
</comment>